<feature type="domain" description="Methyl-accepting transducer" evidence="6">
    <location>
        <begin position="277"/>
        <end position="535"/>
    </location>
</feature>
<evidence type="ECO:0000313" key="8">
    <source>
        <dbReference type="EMBL" id="QAA32105.1"/>
    </source>
</evidence>
<dbReference type="PROSITE" id="PS50885">
    <property type="entry name" value="HAMP"/>
    <property type="match status" value="1"/>
</dbReference>
<dbReference type="KEGG" id="cmah:C1I91_10795"/>
<dbReference type="Proteomes" id="UP000286268">
    <property type="component" value="Chromosome"/>
</dbReference>
<evidence type="ECO:0000256" key="3">
    <source>
        <dbReference type="PROSITE-ProRule" id="PRU00284"/>
    </source>
</evidence>
<dbReference type="EMBL" id="CP025746">
    <property type="protein sequence ID" value="QAA32105.1"/>
    <property type="molecule type" value="Genomic_DNA"/>
</dbReference>
<dbReference type="Pfam" id="PF12729">
    <property type="entry name" value="4HB_MCP_1"/>
    <property type="match status" value="1"/>
</dbReference>
<dbReference type="GO" id="GO:0016020">
    <property type="term" value="C:membrane"/>
    <property type="evidence" value="ECO:0007669"/>
    <property type="project" value="InterPro"/>
</dbReference>
<evidence type="ECO:0000256" key="1">
    <source>
        <dbReference type="ARBA" id="ARBA00023224"/>
    </source>
</evidence>
<feature type="coiled-coil region" evidence="4">
    <location>
        <begin position="243"/>
        <end position="270"/>
    </location>
</feature>
<keyword evidence="1 3" id="KW-0807">Transducer</keyword>
<feature type="transmembrane region" description="Helical" evidence="5">
    <location>
        <begin position="193"/>
        <end position="211"/>
    </location>
</feature>
<dbReference type="PROSITE" id="PS50111">
    <property type="entry name" value="CHEMOTAXIS_TRANSDUC_2"/>
    <property type="match status" value="1"/>
</dbReference>
<evidence type="ECO:0000259" key="6">
    <source>
        <dbReference type="PROSITE" id="PS50111"/>
    </source>
</evidence>
<name>A0A410DSS5_9CLOT</name>
<comment type="similarity">
    <text evidence="2">Belongs to the methyl-accepting chemotaxis (MCP) protein family.</text>
</comment>
<organism evidence="8 9">
    <name type="scientific">Clostridium manihotivorum</name>
    <dbReference type="NCBI Taxonomy" id="2320868"/>
    <lineage>
        <taxon>Bacteria</taxon>
        <taxon>Bacillati</taxon>
        <taxon>Bacillota</taxon>
        <taxon>Clostridia</taxon>
        <taxon>Eubacteriales</taxon>
        <taxon>Clostridiaceae</taxon>
        <taxon>Clostridium</taxon>
    </lineage>
</organism>
<feature type="domain" description="HAMP" evidence="7">
    <location>
        <begin position="213"/>
        <end position="265"/>
    </location>
</feature>
<dbReference type="PANTHER" id="PTHR32089">
    <property type="entry name" value="METHYL-ACCEPTING CHEMOTAXIS PROTEIN MCPB"/>
    <property type="match status" value="1"/>
</dbReference>
<evidence type="ECO:0000259" key="7">
    <source>
        <dbReference type="PROSITE" id="PS50885"/>
    </source>
</evidence>
<dbReference type="OrthoDB" id="9760371at2"/>
<dbReference type="InterPro" id="IPR004089">
    <property type="entry name" value="MCPsignal_dom"/>
</dbReference>
<dbReference type="AlphaFoldDB" id="A0A410DSS5"/>
<dbReference type="GO" id="GO:0004888">
    <property type="term" value="F:transmembrane signaling receptor activity"/>
    <property type="evidence" value="ECO:0007669"/>
    <property type="project" value="InterPro"/>
</dbReference>
<evidence type="ECO:0000313" key="9">
    <source>
        <dbReference type="Proteomes" id="UP000286268"/>
    </source>
</evidence>
<proteinExistence type="inferred from homology"/>
<gene>
    <name evidence="8" type="ORF">C1I91_10795</name>
</gene>
<accession>A0A410DSS5</accession>
<keyword evidence="9" id="KW-1185">Reference proteome</keyword>
<dbReference type="SMART" id="SM00283">
    <property type="entry name" value="MA"/>
    <property type="match status" value="1"/>
</dbReference>
<dbReference type="SUPFAM" id="SSF58104">
    <property type="entry name" value="Methyl-accepting chemotaxis protein (MCP) signaling domain"/>
    <property type="match status" value="1"/>
</dbReference>
<dbReference type="InterPro" id="IPR024478">
    <property type="entry name" value="HlyB_4HB_MCP"/>
</dbReference>
<dbReference type="SMART" id="SM00304">
    <property type="entry name" value="HAMP"/>
    <property type="match status" value="1"/>
</dbReference>
<dbReference type="InterPro" id="IPR004090">
    <property type="entry name" value="Chemotax_Me-accpt_rcpt"/>
</dbReference>
<keyword evidence="5" id="KW-0472">Membrane</keyword>
<dbReference type="RefSeq" id="WP_128212896.1">
    <property type="nucleotide sequence ID" value="NZ_CP025746.1"/>
</dbReference>
<keyword evidence="5" id="KW-0812">Transmembrane</keyword>
<dbReference type="CDD" id="cd06225">
    <property type="entry name" value="HAMP"/>
    <property type="match status" value="1"/>
</dbReference>
<dbReference type="GO" id="GO:0006935">
    <property type="term" value="P:chemotaxis"/>
    <property type="evidence" value="ECO:0007669"/>
    <property type="project" value="InterPro"/>
</dbReference>
<protein>
    <submittedName>
        <fullName evidence="8">Methyl-accepting chemotaxis protein</fullName>
    </submittedName>
</protein>
<dbReference type="Gene3D" id="1.10.287.950">
    <property type="entry name" value="Methyl-accepting chemotaxis protein"/>
    <property type="match status" value="1"/>
</dbReference>
<sequence>MGFNKVKLSNKLILGFSLIILLSVLSSALAIVRLNSITKTVNTLANVENKKVTLSYQIRGNINKMAISIRNLSISASDSYMTEQKKIVDENKELFYKNSKSLESLLYLEKGKALFKDIETKAEPALAAFDAATKLGMTGALTTDQLEALINTIDKPQNELVTSIQTMIDFQNELVQIDAEKARQTAVSSTNQMITLLIISIVIGILSTVMIRRSIVIQVKEVMDASKKLAEGDLNLHMEAAAKDEIGNTIEALNDAVEKLNSSMVLIKNESDSILHSSEVSNNLFLEVSSQIQQISAATEEISAGMEESAAAVQEVSSMTSNFKDEVSDSSRKAEEGLNIAMSIQKKAISINKDSINSRNTAENIYKETKLNLENALNEVTVVNEISEMANSIDAIAKQTNLLALNAAIESARAGEAGKGFAVVADEVRRLAEQSSVAVSEIQNKVNAVLNSVGKLSNSSQSILTFIEKDVLKDYENLILISNEYKKDGDTVKDIIERLSETSRSISNSMEQISRSMDDVSISVSEVAKSSTDIASNIVDVSGKNDSIMASSDSNAESALKLDNLIKQFKLK</sequence>
<dbReference type="InterPro" id="IPR047347">
    <property type="entry name" value="YvaQ-like_sensor"/>
</dbReference>
<evidence type="ECO:0000256" key="5">
    <source>
        <dbReference type="SAM" id="Phobius"/>
    </source>
</evidence>
<keyword evidence="5" id="KW-1133">Transmembrane helix</keyword>
<evidence type="ECO:0000256" key="2">
    <source>
        <dbReference type="ARBA" id="ARBA00029447"/>
    </source>
</evidence>
<dbReference type="Pfam" id="PF00672">
    <property type="entry name" value="HAMP"/>
    <property type="match status" value="1"/>
</dbReference>
<dbReference type="Pfam" id="PF00015">
    <property type="entry name" value="MCPsignal"/>
    <property type="match status" value="1"/>
</dbReference>
<keyword evidence="4" id="KW-0175">Coiled coil</keyword>
<reference evidence="8 9" key="1">
    <citation type="submission" date="2018-01" db="EMBL/GenBank/DDBJ databases">
        <title>Genome Sequencing and Assembly of Anaerobacter polyendosporus strain CT4.</title>
        <authorList>
            <person name="Tachaapaikoon C."/>
            <person name="Sutheeworapong S."/>
            <person name="Jenjaroenpun P."/>
            <person name="Wongsurawat T."/>
            <person name="Nookeaw I."/>
            <person name="Cheawchanlertfa P."/>
            <person name="Kosugi A."/>
            <person name="Cheevadhanarak S."/>
            <person name="Ratanakhanokchai K."/>
        </authorList>
    </citation>
    <scope>NUCLEOTIDE SEQUENCE [LARGE SCALE GENOMIC DNA]</scope>
    <source>
        <strain evidence="8 9">CT4</strain>
    </source>
</reference>
<dbReference type="PANTHER" id="PTHR32089:SF112">
    <property type="entry name" value="LYSOZYME-LIKE PROTEIN-RELATED"/>
    <property type="match status" value="1"/>
</dbReference>
<dbReference type="PRINTS" id="PR00260">
    <property type="entry name" value="CHEMTRNSDUCR"/>
</dbReference>
<dbReference type="InterPro" id="IPR003660">
    <property type="entry name" value="HAMP_dom"/>
</dbReference>
<dbReference type="CDD" id="cd19411">
    <property type="entry name" value="MCP2201-like_sensor"/>
    <property type="match status" value="1"/>
</dbReference>
<evidence type="ECO:0000256" key="4">
    <source>
        <dbReference type="SAM" id="Coils"/>
    </source>
</evidence>
<dbReference type="GO" id="GO:0007165">
    <property type="term" value="P:signal transduction"/>
    <property type="evidence" value="ECO:0007669"/>
    <property type="project" value="UniProtKB-KW"/>
</dbReference>